<proteinExistence type="predicted"/>
<evidence type="ECO:0000313" key="2">
    <source>
        <dbReference type="Proteomes" id="UP000010816"/>
    </source>
</evidence>
<dbReference type="KEGG" id="tmb:Thimo_2105"/>
<organism evidence="1 2">
    <name type="scientific">Thioflavicoccus mobilis 8321</name>
    <dbReference type="NCBI Taxonomy" id="765912"/>
    <lineage>
        <taxon>Bacteria</taxon>
        <taxon>Pseudomonadati</taxon>
        <taxon>Pseudomonadota</taxon>
        <taxon>Gammaproteobacteria</taxon>
        <taxon>Chromatiales</taxon>
        <taxon>Chromatiaceae</taxon>
        <taxon>Thioflavicoccus</taxon>
    </lineage>
</organism>
<dbReference type="PATRIC" id="fig|765912.4.peg.2060"/>
<dbReference type="InterPro" id="IPR036249">
    <property type="entry name" value="Thioredoxin-like_sf"/>
</dbReference>
<keyword evidence="2" id="KW-1185">Reference proteome</keyword>
<evidence type="ECO:0000313" key="1">
    <source>
        <dbReference type="EMBL" id="AGA90856.1"/>
    </source>
</evidence>
<dbReference type="EMBL" id="CP003051">
    <property type="protein sequence ID" value="AGA90856.1"/>
    <property type="molecule type" value="Genomic_DNA"/>
</dbReference>
<dbReference type="RefSeq" id="WP_015280996.1">
    <property type="nucleotide sequence ID" value="NC_019940.1"/>
</dbReference>
<dbReference type="Pfam" id="PF04214">
    <property type="entry name" value="DUF411"/>
    <property type="match status" value="1"/>
</dbReference>
<dbReference type="OrthoDB" id="14727at2"/>
<dbReference type="HOGENOM" id="CLU_112034_0_0_6"/>
<accession>L0GY10</accession>
<reference evidence="1 2" key="1">
    <citation type="submission" date="2011-09" db="EMBL/GenBank/DDBJ databases">
        <title>Complete sequence of chromosome of Thioflavicoccus mobilis 8321.</title>
        <authorList>
            <consortium name="US DOE Joint Genome Institute"/>
            <person name="Lucas S."/>
            <person name="Han J."/>
            <person name="Lapidus A."/>
            <person name="Cheng J.-F."/>
            <person name="Goodwin L."/>
            <person name="Pitluck S."/>
            <person name="Peters L."/>
            <person name="Ovchinnikova G."/>
            <person name="Lu M."/>
            <person name="Detter J.C."/>
            <person name="Han C."/>
            <person name="Tapia R."/>
            <person name="Land M."/>
            <person name="Hauser L."/>
            <person name="Kyrpides N."/>
            <person name="Ivanova N."/>
            <person name="Pagani I."/>
            <person name="Vogl K."/>
            <person name="Liu Z."/>
            <person name="Imhoff J."/>
            <person name="Thiel V."/>
            <person name="Frigaard N.-U."/>
            <person name="Bryant D."/>
            <person name="Woyke T."/>
        </authorList>
    </citation>
    <scope>NUCLEOTIDE SEQUENCE [LARGE SCALE GENOMIC DNA]</scope>
    <source>
        <strain evidence="1 2">8321</strain>
    </source>
</reference>
<protein>
    <submittedName>
        <fullName evidence="1">Putative metal-binding protein</fullName>
    </submittedName>
</protein>
<dbReference type="eggNOG" id="COG3019">
    <property type="taxonomic scope" value="Bacteria"/>
</dbReference>
<dbReference type="Proteomes" id="UP000010816">
    <property type="component" value="Chromosome"/>
</dbReference>
<name>L0GY10_9GAMM</name>
<dbReference type="AlphaFoldDB" id="L0GY10"/>
<sequence length="148" mass="15495">MTKAIPHRTTLGLAILIGLTGPAVAGLPPMTVYKSPTCGCCTAWAEHLRDNGLEVRTVDLSDLGQVKAMAGVAPAQASCHTAMIDGYVIEGHVPADDIKRLLADHPPVRGLTVPGMPLGSPGMEGPRSEHYQVLTIDADGHTAVFAEH</sequence>
<dbReference type="InterPro" id="IPR007332">
    <property type="entry name" value="DUF411"/>
</dbReference>
<gene>
    <name evidence="1" type="ORF">Thimo_2105</name>
</gene>
<dbReference type="SUPFAM" id="SSF52833">
    <property type="entry name" value="Thioredoxin-like"/>
    <property type="match status" value="1"/>
</dbReference>